<gene>
    <name evidence="1" type="ORF">AFUS01_LOCUS21608</name>
</gene>
<name>A0A8J2NZZ7_9HEXA</name>
<dbReference type="EMBL" id="CAJVCH010243792">
    <property type="protein sequence ID" value="CAG7733143.1"/>
    <property type="molecule type" value="Genomic_DNA"/>
</dbReference>
<organism evidence="1 2">
    <name type="scientific">Allacma fusca</name>
    <dbReference type="NCBI Taxonomy" id="39272"/>
    <lineage>
        <taxon>Eukaryota</taxon>
        <taxon>Metazoa</taxon>
        <taxon>Ecdysozoa</taxon>
        <taxon>Arthropoda</taxon>
        <taxon>Hexapoda</taxon>
        <taxon>Collembola</taxon>
        <taxon>Symphypleona</taxon>
        <taxon>Sminthuridae</taxon>
        <taxon>Allacma</taxon>
    </lineage>
</organism>
<protein>
    <submittedName>
        <fullName evidence="1">Uncharacterized protein</fullName>
    </submittedName>
</protein>
<feature type="non-terminal residue" evidence="1">
    <location>
        <position position="1"/>
    </location>
</feature>
<reference evidence="1" key="1">
    <citation type="submission" date="2021-06" db="EMBL/GenBank/DDBJ databases">
        <authorList>
            <person name="Hodson N. C."/>
            <person name="Mongue J. A."/>
            <person name="Jaron S. K."/>
        </authorList>
    </citation>
    <scope>NUCLEOTIDE SEQUENCE</scope>
</reference>
<dbReference type="Proteomes" id="UP000708208">
    <property type="component" value="Unassembled WGS sequence"/>
</dbReference>
<evidence type="ECO:0000313" key="2">
    <source>
        <dbReference type="Proteomes" id="UP000708208"/>
    </source>
</evidence>
<evidence type="ECO:0000313" key="1">
    <source>
        <dbReference type="EMBL" id="CAG7733143.1"/>
    </source>
</evidence>
<accession>A0A8J2NZZ7</accession>
<comment type="caution">
    <text evidence="1">The sequence shown here is derived from an EMBL/GenBank/DDBJ whole genome shotgun (WGS) entry which is preliminary data.</text>
</comment>
<sequence length="14" mass="1539">LNGKYSPSHRIPIG</sequence>
<proteinExistence type="predicted"/>
<keyword evidence="2" id="KW-1185">Reference proteome</keyword>